<reference evidence="2 3" key="1">
    <citation type="submission" date="2018-12" db="EMBL/GenBank/DDBJ databases">
        <authorList>
            <person name="Toschakov S.V."/>
        </authorList>
    </citation>
    <scope>NUCLEOTIDE SEQUENCE [LARGE SCALE GENOMIC DNA]</scope>
    <source>
        <strain evidence="2 3">GM2012</strain>
    </source>
</reference>
<evidence type="ECO:0000256" key="1">
    <source>
        <dbReference type="SAM" id="MobiDB-lite"/>
    </source>
</evidence>
<comment type="caution">
    <text evidence="2">The sequence shown here is derived from an EMBL/GenBank/DDBJ whole genome shotgun (WGS) entry which is preliminary data.</text>
</comment>
<name>A0A432MF40_9BACT</name>
<evidence type="ECO:0000313" key="3">
    <source>
        <dbReference type="Proteomes" id="UP000280296"/>
    </source>
</evidence>
<proteinExistence type="predicted"/>
<keyword evidence="3" id="KW-1185">Reference proteome</keyword>
<protein>
    <submittedName>
        <fullName evidence="2">Uncharacterized protein</fullName>
    </submittedName>
</protein>
<reference evidence="2 3" key="2">
    <citation type="submission" date="2019-01" db="EMBL/GenBank/DDBJ databases">
        <title>Tautonia sociabilis, a novel thermotolerant planctomycete of Isosphaeraceae family, isolated from a 4000 m deep subterranean habitat.</title>
        <authorList>
            <person name="Kovaleva O.L."/>
            <person name="Elcheninov A.G."/>
            <person name="Van Heerden E."/>
            <person name="Toshchakov S.V."/>
            <person name="Novikov A."/>
            <person name="Bonch-Osmolovskaya E.A."/>
            <person name="Kublanov I.V."/>
        </authorList>
    </citation>
    <scope>NUCLEOTIDE SEQUENCE [LARGE SCALE GENOMIC DNA]</scope>
    <source>
        <strain evidence="2 3">GM2012</strain>
    </source>
</reference>
<dbReference type="EMBL" id="RYZH01000048">
    <property type="protein sequence ID" value="RUL84578.1"/>
    <property type="molecule type" value="Genomic_DNA"/>
</dbReference>
<gene>
    <name evidence="2" type="ORF">TsocGM_20090</name>
</gene>
<dbReference type="Proteomes" id="UP000280296">
    <property type="component" value="Unassembled WGS sequence"/>
</dbReference>
<dbReference type="RefSeq" id="WP_126727251.1">
    <property type="nucleotide sequence ID" value="NZ_RYZH01000048.1"/>
</dbReference>
<feature type="region of interest" description="Disordered" evidence="1">
    <location>
        <begin position="522"/>
        <end position="545"/>
    </location>
</feature>
<dbReference type="AlphaFoldDB" id="A0A432MF40"/>
<sequence>MTWLDTFREVDREQVTLASVLLKDRIPLSRKGSRLASSLVERASGVLASRLPVRLKPGEKRRLIFLLPNATQSLGRHLAVSLLLADFVHRQGCGIPPEEKGRLIPGDLLLVTQHIRECVGLLREVAIRYGTESLPLTKFWPIEVLSQYSPPVDDKPRVFVANPGWAAAMEVRRRFGTVVIDVSHPRTGGHIDTLLKHPSIKSSPAQIFIFPPCEQARLNRLNERGRESYLAWAWDPAAVDALEQIVEPARSKPIESPSERLLWLTDDDETDEILAGLHELLVGAMRAGGGRLPAPLLEAWSVYHRFRQLAVPLLHLEEARRKAYRTVTLKERIAGLEESSPSANGPLGSYLDARWPQIIRTLGKLYDLFIEQKEPAKFYTLACVLQEELERERSSGEDQPIRIVAPTAHEGSMLAALLGDLVDGWADALQAGRAVISTVREEPRLVAEGNCCPSILLGFRTSDTRYLDVYPRIPIHVVAYPFEAEVDEAIQARVHTTIERLQENGPRTTVLRSLRLPVTDGKHTGHAGVKGADGTSPRSERPLVSRRVETRTVKTLKRRFQADDAVEPLDIEKLAGMTWSDEIVLGSAGDDEAGDGSGPRGPIEFVEILDASGERFRYPAARLVDVYHPATEIKERIPAAHLKPGMLMVALVDDYYDNVFERLLDAIREDRDIRASMALDLWQCAKQAALSKYRGNRRRLFEALASAGLGVKYEAVVGWFNGGEDEIIAPLDESDFHLLAKASGLYSDPDLMRATFACIRSERVLRRRCGRLLGRLLSQIAAGQHYEAAIRSAKAIGTPLEQLAAAVSVREVISVQRIGTLLSMH</sequence>
<evidence type="ECO:0000313" key="2">
    <source>
        <dbReference type="EMBL" id="RUL84578.1"/>
    </source>
</evidence>
<dbReference type="OrthoDB" id="3078216at2"/>
<organism evidence="2 3">
    <name type="scientific">Tautonia sociabilis</name>
    <dbReference type="NCBI Taxonomy" id="2080755"/>
    <lineage>
        <taxon>Bacteria</taxon>
        <taxon>Pseudomonadati</taxon>
        <taxon>Planctomycetota</taxon>
        <taxon>Planctomycetia</taxon>
        <taxon>Isosphaerales</taxon>
        <taxon>Isosphaeraceae</taxon>
        <taxon>Tautonia</taxon>
    </lineage>
</organism>
<accession>A0A432MF40</accession>